<keyword evidence="11" id="KW-1185">Reference proteome</keyword>
<dbReference type="InterPro" id="IPR006693">
    <property type="entry name" value="AB_hydrolase_lipase"/>
</dbReference>
<dbReference type="OrthoDB" id="9974421at2759"/>
<dbReference type="FunFam" id="3.40.50.1820:FF:000057">
    <property type="entry name" value="Lipase"/>
    <property type="match status" value="1"/>
</dbReference>
<feature type="compositionally biased region" description="Low complexity" evidence="7">
    <location>
        <begin position="402"/>
        <end position="427"/>
    </location>
</feature>
<keyword evidence="4" id="KW-0442">Lipid degradation</keyword>
<evidence type="ECO:0000256" key="1">
    <source>
        <dbReference type="ARBA" id="ARBA00010701"/>
    </source>
</evidence>
<dbReference type="SUPFAM" id="SSF53474">
    <property type="entry name" value="alpha/beta-Hydrolases"/>
    <property type="match status" value="1"/>
</dbReference>
<evidence type="ECO:0000259" key="8">
    <source>
        <dbReference type="Pfam" id="PF00561"/>
    </source>
</evidence>
<dbReference type="InterPro" id="IPR029058">
    <property type="entry name" value="AB_hydrolase_fold"/>
</dbReference>
<feature type="region of interest" description="Disordered" evidence="7">
    <location>
        <begin position="399"/>
        <end position="443"/>
    </location>
</feature>
<name>A0A653DV14_CALMS</name>
<dbReference type="InterPro" id="IPR000073">
    <property type="entry name" value="AB_hydrolase_1"/>
</dbReference>
<evidence type="ECO:0000256" key="5">
    <source>
        <dbReference type="ARBA" id="ARBA00023098"/>
    </source>
</evidence>
<evidence type="ECO:0000256" key="7">
    <source>
        <dbReference type="SAM" id="MobiDB-lite"/>
    </source>
</evidence>
<sequence length="473" mass="53637">FLSFQCGLSYKIITAEATTNQLEELDSTLRTNLKPFVESRGYKFERIPVTTDDGYILELHHVYLNTSTSPALIMPGLMSSSADFLVTDKNRSLAMRLVDQGYDVWIGNNRGTTYSRKHKTLNPDKDREQFWDFSYHELGYYDSPACVDYILDRTKAKTLSYIGHSQGTTQYFVMASTRPEYNSKVSIMVALAPVAFMTHMPQLFFQFLKYHIILIEWLRKHLHVYEFFKHYFIITIAGKLLCREGSKVQWICGLFYSFLQGFDIGETDMKLLPTILENFPAGSALKEHLHYLQGINSGRFRQYDYGVIRNLELYNQSSPPDYDISKITSPVALLYGKNDLVTAPKDVEALAKILPNVVRLHKFEKPAFNHADFIFAKDNDALVNFEVINILNQYNGKPPYMTTTTSPITPTRSTTSGSSTTSRQSTTEHGSTNQPPPVSPFTVVPQTGSASQLLIGISSKILIVLVMISKIIN</sequence>
<dbReference type="Proteomes" id="UP000410492">
    <property type="component" value="Unassembled WGS sequence"/>
</dbReference>
<keyword evidence="3" id="KW-0378">Hydrolase</keyword>
<proteinExistence type="inferred from homology"/>
<feature type="domain" description="AB hydrolase-1" evidence="8">
    <location>
        <begin position="88"/>
        <end position="364"/>
    </location>
</feature>
<dbReference type="GO" id="GO:0016787">
    <property type="term" value="F:hydrolase activity"/>
    <property type="evidence" value="ECO:0007669"/>
    <property type="project" value="UniProtKB-KW"/>
</dbReference>
<dbReference type="Pfam" id="PF04083">
    <property type="entry name" value="Abhydro_lipase"/>
    <property type="match status" value="1"/>
</dbReference>
<dbReference type="AlphaFoldDB" id="A0A653DV14"/>
<evidence type="ECO:0000259" key="9">
    <source>
        <dbReference type="Pfam" id="PF04083"/>
    </source>
</evidence>
<keyword evidence="6" id="KW-0325">Glycoprotein</keyword>
<dbReference type="EMBL" id="CAACVG010014515">
    <property type="protein sequence ID" value="VEN63335.1"/>
    <property type="molecule type" value="Genomic_DNA"/>
</dbReference>
<evidence type="ECO:0000313" key="10">
    <source>
        <dbReference type="EMBL" id="VEN63335.1"/>
    </source>
</evidence>
<feature type="non-terminal residue" evidence="10">
    <location>
        <position position="1"/>
    </location>
</feature>
<feature type="non-terminal residue" evidence="10">
    <location>
        <position position="473"/>
    </location>
</feature>
<keyword evidence="5" id="KW-0443">Lipid metabolism</keyword>
<feature type="domain" description="Partial AB-hydrolase lipase" evidence="9">
    <location>
        <begin position="37"/>
        <end position="86"/>
    </location>
</feature>
<dbReference type="Gene3D" id="3.40.50.1820">
    <property type="entry name" value="alpha/beta hydrolase"/>
    <property type="match status" value="1"/>
</dbReference>
<dbReference type="Pfam" id="PF00561">
    <property type="entry name" value="Abhydrolase_1"/>
    <property type="match status" value="1"/>
</dbReference>
<dbReference type="GO" id="GO:0016042">
    <property type="term" value="P:lipid catabolic process"/>
    <property type="evidence" value="ECO:0007669"/>
    <property type="project" value="UniProtKB-KW"/>
</dbReference>
<protein>
    <submittedName>
        <fullName evidence="10">Uncharacterized protein</fullName>
    </submittedName>
</protein>
<accession>A0A653DV14</accession>
<evidence type="ECO:0000256" key="4">
    <source>
        <dbReference type="ARBA" id="ARBA00022963"/>
    </source>
</evidence>
<gene>
    <name evidence="10" type="ORF">CALMAC_LOCUS20185</name>
</gene>
<evidence type="ECO:0000256" key="6">
    <source>
        <dbReference type="ARBA" id="ARBA00023180"/>
    </source>
</evidence>
<keyword evidence="2" id="KW-0732">Signal</keyword>
<reference evidence="10 11" key="1">
    <citation type="submission" date="2019-01" db="EMBL/GenBank/DDBJ databases">
        <authorList>
            <person name="Sayadi A."/>
        </authorList>
    </citation>
    <scope>NUCLEOTIDE SEQUENCE [LARGE SCALE GENOMIC DNA]</scope>
</reference>
<evidence type="ECO:0000313" key="11">
    <source>
        <dbReference type="Proteomes" id="UP000410492"/>
    </source>
</evidence>
<dbReference type="PANTHER" id="PTHR11005">
    <property type="entry name" value="LYSOSOMAL ACID LIPASE-RELATED"/>
    <property type="match status" value="1"/>
</dbReference>
<evidence type="ECO:0000256" key="3">
    <source>
        <dbReference type="ARBA" id="ARBA00022801"/>
    </source>
</evidence>
<evidence type="ECO:0000256" key="2">
    <source>
        <dbReference type="ARBA" id="ARBA00022729"/>
    </source>
</evidence>
<organism evidence="10 11">
    <name type="scientific">Callosobruchus maculatus</name>
    <name type="common">Southern cowpea weevil</name>
    <name type="synonym">Pulse bruchid</name>
    <dbReference type="NCBI Taxonomy" id="64391"/>
    <lineage>
        <taxon>Eukaryota</taxon>
        <taxon>Metazoa</taxon>
        <taxon>Ecdysozoa</taxon>
        <taxon>Arthropoda</taxon>
        <taxon>Hexapoda</taxon>
        <taxon>Insecta</taxon>
        <taxon>Pterygota</taxon>
        <taxon>Neoptera</taxon>
        <taxon>Endopterygota</taxon>
        <taxon>Coleoptera</taxon>
        <taxon>Polyphaga</taxon>
        <taxon>Cucujiformia</taxon>
        <taxon>Chrysomeloidea</taxon>
        <taxon>Chrysomelidae</taxon>
        <taxon>Bruchinae</taxon>
        <taxon>Bruchini</taxon>
        <taxon>Callosobruchus</taxon>
    </lineage>
</organism>
<comment type="similarity">
    <text evidence="1">Belongs to the AB hydrolase superfamily. Lipase family.</text>
</comment>